<organism evidence="1 2">
    <name type="scientific">Melastoma candidum</name>
    <dbReference type="NCBI Taxonomy" id="119954"/>
    <lineage>
        <taxon>Eukaryota</taxon>
        <taxon>Viridiplantae</taxon>
        <taxon>Streptophyta</taxon>
        <taxon>Embryophyta</taxon>
        <taxon>Tracheophyta</taxon>
        <taxon>Spermatophyta</taxon>
        <taxon>Magnoliopsida</taxon>
        <taxon>eudicotyledons</taxon>
        <taxon>Gunneridae</taxon>
        <taxon>Pentapetalae</taxon>
        <taxon>rosids</taxon>
        <taxon>malvids</taxon>
        <taxon>Myrtales</taxon>
        <taxon>Melastomataceae</taxon>
        <taxon>Melastomatoideae</taxon>
        <taxon>Melastomateae</taxon>
        <taxon>Melastoma</taxon>
    </lineage>
</organism>
<accession>A0ACB9N0X4</accession>
<keyword evidence="2" id="KW-1185">Reference proteome</keyword>
<gene>
    <name evidence="1" type="ORF">MLD38_028510</name>
</gene>
<protein>
    <submittedName>
        <fullName evidence="1">Uncharacterized protein</fullName>
    </submittedName>
</protein>
<dbReference type="Proteomes" id="UP001057402">
    <property type="component" value="Chromosome 8"/>
</dbReference>
<evidence type="ECO:0000313" key="2">
    <source>
        <dbReference type="Proteomes" id="UP001057402"/>
    </source>
</evidence>
<comment type="caution">
    <text evidence="1">The sequence shown here is derived from an EMBL/GenBank/DDBJ whole genome shotgun (WGS) entry which is preliminary data.</text>
</comment>
<reference evidence="2" key="1">
    <citation type="journal article" date="2023" name="Front. Plant Sci.">
        <title>Chromosomal-level genome assembly of Melastoma candidum provides insights into trichome evolution.</title>
        <authorList>
            <person name="Zhong Y."/>
            <person name="Wu W."/>
            <person name="Sun C."/>
            <person name="Zou P."/>
            <person name="Liu Y."/>
            <person name="Dai S."/>
            <person name="Zhou R."/>
        </authorList>
    </citation>
    <scope>NUCLEOTIDE SEQUENCE [LARGE SCALE GENOMIC DNA]</scope>
</reference>
<proteinExistence type="predicted"/>
<evidence type="ECO:0000313" key="1">
    <source>
        <dbReference type="EMBL" id="KAI4330208.1"/>
    </source>
</evidence>
<sequence length="700" mass="78461">MRRVLSLTSPRFHLVPLINLSCSYTTTPASVLLSAEGKTLSGTATIQGLLIKNGMLHIPGNGHKLMDSYIKSGGLVEARRAFDEMSSRHVVTWNSMVSACVRHGKSEEAIRLYGRMLREGVFPDEYTFSRVFGVLSDLGLALEGRKVHGTAVVLGLDFRNLFVGSALVDMYAKSGNMEDARLVADRVVEEDVVLITSLIVGYARNGRDADAVCAFRDMMSKGIGANEYTFASTLISCGRISNVDAGKSIHALTFKSGFVSFVEPQTSLLTMYLKFGMVDDSVEVFACLDDPNVVTWTSLINGMARNGREVTAISYFQEMLRRSMNPNSHTLSSIIQACSSMAMLEIGIQIHGLSVKSGWSRNLYIGAAFIDLYGKCGIAEMARSVFDEFKVKDVVSINSMIHCYAINGLGAEALHLYGRMKQLSIDPDNVTFLNILLACSNACLVEEGRRVFAELRERPHLVVTDDHYACFADLLGKSGRLEEAEALVLEMRPEDVVLWRVLLNACQIHDKVEMAERIIDRVRELVPRDGWSHVVMSNMYASSCKWDKVTEMRSILKETGLKKDRAMSWVHVNREVHTFFASDLSHPDTPEILVTLEELIQRTRSLGYVPNFKYVYQHIEHKKQEELLYYHSEKLAIAFALYRTRGNSSSIRILKNLRTCGDCHAWIKLVSLVIQRTIIVRDVKRYHHFLNGSCSCGDIW</sequence>
<dbReference type="EMBL" id="CM042887">
    <property type="protein sequence ID" value="KAI4330208.1"/>
    <property type="molecule type" value="Genomic_DNA"/>
</dbReference>
<name>A0ACB9N0X4_9MYRT</name>